<dbReference type="STRING" id="168276.SAMN05444580_103250"/>
<feature type="region of interest" description="Disordered" evidence="5">
    <location>
        <begin position="1"/>
        <end position="33"/>
    </location>
</feature>
<keyword evidence="4 6" id="KW-0472">Membrane</keyword>
<evidence type="ECO:0000313" key="8">
    <source>
        <dbReference type="EMBL" id="SDD19719.1"/>
    </source>
</evidence>
<keyword evidence="2 6" id="KW-0812">Transmembrane</keyword>
<dbReference type="InterPro" id="IPR020846">
    <property type="entry name" value="MFS_dom"/>
</dbReference>
<evidence type="ECO:0000256" key="2">
    <source>
        <dbReference type="ARBA" id="ARBA00022692"/>
    </source>
</evidence>
<organism evidence="8 9">
    <name type="scientific">Rhodococcus tukisamuensis</name>
    <dbReference type="NCBI Taxonomy" id="168276"/>
    <lineage>
        <taxon>Bacteria</taxon>
        <taxon>Bacillati</taxon>
        <taxon>Actinomycetota</taxon>
        <taxon>Actinomycetes</taxon>
        <taxon>Mycobacteriales</taxon>
        <taxon>Nocardiaceae</taxon>
        <taxon>Rhodococcus</taxon>
    </lineage>
</organism>
<feature type="transmembrane region" description="Helical" evidence="6">
    <location>
        <begin position="380"/>
        <end position="403"/>
    </location>
</feature>
<dbReference type="InterPro" id="IPR011701">
    <property type="entry name" value="MFS"/>
</dbReference>
<keyword evidence="9" id="KW-1185">Reference proteome</keyword>
<gene>
    <name evidence="8" type="ORF">SAMN05444580_103250</name>
</gene>
<name>A0A1G6SSD0_9NOCA</name>
<evidence type="ECO:0000256" key="5">
    <source>
        <dbReference type="SAM" id="MobiDB-lite"/>
    </source>
</evidence>
<feature type="transmembrane region" description="Helical" evidence="6">
    <location>
        <begin position="288"/>
        <end position="309"/>
    </location>
</feature>
<proteinExistence type="predicted"/>
<dbReference type="InterPro" id="IPR036259">
    <property type="entry name" value="MFS_trans_sf"/>
</dbReference>
<feature type="transmembrane region" description="Helical" evidence="6">
    <location>
        <begin position="79"/>
        <end position="99"/>
    </location>
</feature>
<evidence type="ECO:0000256" key="4">
    <source>
        <dbReference type="ARBA" id="ARBA00023136"/>
    </source>
</evidence>
<feature type="transmembrane region" description="Helical" evidence="6">
    <location>
        <begin position="130"/>
        <end position="153"/>
    </location>
</feature>
<dbReference type="Pfam" id="PF07690">
    <property type="entry name" value="MFS_1"/>
    <property type="match status" value="1"/>
</dbReference>
<keyword evidence="3 6" id="KW-1133">Transmembrane helix</keyword>
<feature type="domain" description="Major facilitator superfamily (MFS) profile" evidence="7">
    <location>
        <begin position="41"/>
        <end position="439"/>
    </location>
</feature>
<feature type="transmembrane region" description="Helical" evidence="6">
    <location>
        <begin position="321"/>
        <end position="340"/>
    </location>
</feature>
<evidence type="ECO:0000259" key="7">
    <source>
        <dbReference type="PROSITE" id="PS50850"/>
    </source>
</evidence>
<dbReference type="GO" id="GO:0022857">
    <property type="term" value="F:transmembrane transporter activity"/>
    <property type="evidence" value="ECO:0007669"/>
    <property type="project" value="InterPro"/>
</dbReference>
<dbReference type="PANTHER" id="PTHR11662:SF450">
    <property type="entry name" value="BLR1003 PROTEIN"/>
    <property type="match status" value="1"/>
</dbReference>
<feature type="transmembrane region" description="Helical" evidence="6">
    <location>
        <begin position="346"/>
        <end position="368"/>
    </location>
</feature>
<dbReference type="Gene3D" id="1.20.1250.20">
    <property type="entry name" value="MFS general substrate transporter like domains"/>
    <property type="match status" value="2"/>
</dbReference>
<dbReference type="AlphaFoldDB" id="A0A1G6SSD0"/>
<dbReference type="PROSITE" id="PS50850">
    <property type="entry name" value="MFS"/>
    <property type="match status" value="1"/>
</dbReference>
<evidence type="ECO:0000313" key="9">
    <source>
        <dbReference type="Proteomes" id="UP000199417"/>
    </source>
</evidence>
<feature type="transmembrane region" description="Helical" evidence="6">
    <location>
        <begin position="415"/>
        <end position="436"/>
    </location>
</feature>
<evidence type="ECO:0000256" key="3">
    <source>
        <dbReference type="ARBA" id="ARBA00022989"/>
    </source>
</evidence>
<accession>A0A1G6SSD0</accession>
<dbReference type="Proteomes" id="UP000199417">
    <property type="component" value="Unassembled WGS sequence"/>
</dbReference>
<dbReference type="PANTHER" id="PTHR11662">
    <property type="entry name" value="SOLUTE CARRIER FAMILY 17"/>
    <property type="match status" value="1"/>
</dbReference>
<evidence type="ECO:0000256" key="6">
    <source>
        <dbReference type="SAM" id="Phobius"/>
    </source>
</evidence>
<feature type="transmembrane region" description="Helical" evidence="6">
    <location>
        <begin position="165"/>
        <end position="189"/>
    </location>
</feature>
<comment type="subcellular location">
    <subcellularLocation>
        <location evidence="1">Cell membrane</location>
        <topology evidence="1">Multi-pass membrane protein</topology>
    </subcellularLocation>
</comment>
<feature type="transmembrane region" description="Helical" evidence="6">
    <location>
        <begin position="106"/>
        <end position="124"/>
    </location>
</feature>
<evidence type="ECO:0000256" key="1">
    <source>
        <dbReference type="ARBA" id="ARBA00004651"/>
    </source>
</evidence>
<protein>
    <submittedName>
        <fullName evidence="8">Sugar phosphate permease</fullName>
    </submittedName>
</protein>
<feature type="compositionally biased region" description="Low complexity" evidence="5">
    <location>
        <begin position="14"/>
        <end position="28"/>
    </location>
</feature>
<feature type="transmembrane region" description="Helical" evidence="6">
    <location>
        <begin position="38"/>
        <end position="54"/>
    </location>
</feature>
<dbReference type="EMBL" id="FNAB01000003">
    <property type="protein sequence ID" value="SDD19719.1"/>
    <property type="molecule type" value="Genomic_DNA"/>
</dbReference>
<feature type="transmembrane region" description="Helical" evidence="6">
    <location>
        <begin position="195"/>
        <end position="214"/>
    </location>
</feature>
<sequence>MHAAGVPIVSSEGTTMTQTTAPPIAATSPPKPTNKRRAWIVVGLLVLFMLINHADKSVIAFAGVQIQQDLGLSSQQFGLLQSSFFWLFAAGALFFGWLSSRVNLRWLLAGLMLTWVATMIPLLGTVSFGVLIACRVILGFAEGPAFALANHAAHSWFPPEKRAMAGGFVSSGASIGTLIAAPTLTFIISRWSWHAAFYVLIAMGILWAVAWLIFGRTAGDDGEAPVSTVVVETVDAPYKAILKTGTVVGIAILMFSSYWSTTLKIAWLPVYLQEGLGYDTATTGQLMMLPYGLAAIGAIAAGWFSGRLVARGVSRRIARGYLSAVLVAGAGLSMAGFTFLQQGMPQLILIALAFSLNTAAFGVALSAIADVVQAKKRGMVLGMLSAVASISGMVAPLVLGFAVGSSVDKITGYAIGFQSSGALMIVGAVIAVFLVNPERDIAVIRRRVEQAARPSVEETA</sequence>
<feature type="transmembrane region" description="Helical" evidence="6">
    <location>
        <begin position="247"/>
        <end position="268"/>
    </location>
</feature>
<dbReference type="SUPFAM" id="SSF103473">
    <property type="entry name" value="MFS general substrate transporter"/>
    <property type="match status" value="1"/>
</dbReference>
<reference evidence="8 9" key="1">
    <citation type="submission" date="2016-10" db="EMBL/GenBank/DDBJ databases">
        <authorList>
            <person name="de Groot N.N."/>
        </authorList>
    </citation>
    <scope>NUCLEOTIDE SEQUENCE [LARGE SCALE GENOMIC DNA]</scope>
    <source>
        <strain evidence="8 9">JCM 11308</strain>
    </source>
</reference>
<dbReference type="GO" id="GO:0005886">
    <property type="term" value="C:plasma membrane"/>
    <property type="evidence" value="ECO:0007669"/>
    <property type="project" value="UniProtKB-SubCell"/>
</dbReference>
<dbReference type="InterPro" id="IPR050382">
    <property type="entry name" value="MFS_Na/Anion_cotransporter"/>
</dbReference>